<protein>
    <submittedName>
        <fullName evidence="3">Mammalian cell entry related domain protein</fullName>
    </submittedName>
</protein>
<dbReference type="GO" id="GO:0005548">
    <property type="term" value="F:phospholipid transporter activity"/>
    <property type="evidence" value="ECO:0007669"/>
    <property type="project" value="TreeGrafter"/>
</dbReference>
<dbReference type="STRING" id="667014.Thein_1178"/>
<feature type="coiled-coil region" evidence="1">
    <location>
        <begin position="234"/>
        <end position="264"/>
    </location>
</feature>
<reference evidence="3 4" key="2">
    <citation type="journal article" date="2012" name="Stand. Genomic Sci.">
        <title>Complete genome sequence of the thermophilic sulfate-reducing ocean bacterium Thermodesulfatator indicus type strain (CIR29812(T)).</title>
        <authorList>
            <person name="Anderson I."/>
            <person name="Saunders E."/>
            <person name="Lapidus A."/>
            <person name="Nolan M."/>
            <person name="Lucas S."/>
            <person name="Tice H."/>
            <person name="Del Rio T.G."/>
            <person name="Cheng J.F."/>
            <person name="Han C."/>
            <person name="Tapia R."/>
            <person name="Goodwin L.A."/>
            <person name="Pitluck S."/>
            <person name="Liolios K."/>
            <person name="Mavromatis K."/>
            <person name="Pagani I."/>
            <person name="Ivanova N."/>
            <person name="Mikhailova N."/>
            <person name="Pati A."/>
            <person name="Chen A."/>
            <person name="Palaniappan K."/>
            <person name="Land M."/>
            <person name="Hauser L."/>
            <person name="Jeffries C.D."/>
            <person name="Chang Y.J."/>
            <person name="Brambilla E.M."/>
            <person name="Rohde M."/>
            <person name="Spring S."/>
            <person name="Goker M."/>
            <person name="Detter J.C."/>
            <person name="Woyke T."/>
            <person name="Bristow J."/>
            <person name="Eisen J.A."/>
            <person name="Markowitz V."/>
            <person name="Hugenholtz P."/>
            <person name="Kyrpides N.C."/>
            <person name="Klenk H.P."/>
        </authorList>
    </citation>
    <scope>NUCLEOTIDE SEQUENCE [LARGE SCALE GENOMIC DNA]</scope>
    <source>
        <strain evidence="4">DSM 15286 / JCM 11887 / CIR29812</strain>
    </source>
</reference>
<dbReference type="GO" id="GO:0005543">
    <property type="term" value="F:phospholipid binding"/>
    <property type="evidence" value="ECO:0007669"/>
    <property type="project" value="TreeGrafter"/>
</dbReference>
<reference evidence="4" key="1">
    <citation type="submission" date="2011-04" db="EMBL/GenBank/DDBJ databases">
        <title>The complete genome of Thermodesulfatator indicus DSM 15286.</title>
        <authorList>
            <person name="Lucas S."/>
            <person name="Copeland A."/>
            <person name="Lapidus A."/>
            <person name="Bruce D."/>
            <person name="Goodwin L."/>
            <person name="Pitluck S."/>
            <person name="Peters L."/>
            <person name="Kyrpides N."/>
            <person name="Mavromatis K."/>
            <person name="Pagani I."/>
            <person name="Ivanova N."/>
            <person name="Saunders L."/>
            <person name="Detter J.C."/>
            <person name="Tapia R."/>
            <person name="Han C."/>
            <person name="Land M."/>
            <person name="Hauser L."/>
            <person name="Markowitz V."/>
            <person name="Cheng J.-F."/>
            <person name="Hugenholtz P."/>
            <person name="Woyke T."/>
            <person name="Wu D."/>
            <person name="Spring S."/>
            <person name="Schroeder M."/>
            <person name="Brambilla E."/>
            <person name="Klenk H.-P."/>
            <person name="Eisen J.A."/>
        </authorList>
    </citation>
    <scope>NUCLEOTIDE SEQUENCE [LARGE SCALE GENOMIC DNA]</scope>
    <source>
        <strain evidence="4">DSM 15286 / JCM 11887 / CIR29812</strain>
    </source>
</reference>
<name>F8A8S9_THEID</name>
<dbReference type="InParanoid" id="F8A8S9"/>
<sequence>MRKNSGTEIKVGLFVFITLLALGYLSLQLGEETFFKQKGYPLKAVFDNVSGLVSGARVEMAGVEIGRVSNISLVDGKALVEMRIREGIKITKDAQAAIRTKGVLGDRYVEIKQGKAKAYLSPGEIIAKTVTPVDIDQLLAEIGPAFSDIREITSGIKEVLLSEEVRANFKQMSIDVREAAKSFRKINEMLANGEGTLGKLIADDKLYYKLESIADNLNQVAEKINHGNGTLAKLVNQDDLYVQLEQTIADLNQTTQTLKNLVQKAEAGQGTLGKLLTDDELYNQLNEAVKSLNLVAQKLSSGKGTLGKLLTDDSLYLDLKKTIRNVNQAAVGLQEQMPITILGTVGGMVLQ</sequence>
<evidence type="ECO:0000259" key="2">
    <source>
        <dbReference type="Pfam" id="PF02470"/>
    </source>
</evidence>
<dbReference type="OrthoDB" id="9769132at2"/>
<dbReference type="InterPro" id="IPR003399">
    <property type="entry name" value="Mce/MlaD"/>
</dbReference>
<dbReference type="HOGENOM" id="CLU_054524_0_1_0"/>
<gene>
    <name evidence="3" type="ordered locus">Thein_1178</name>
</gene>
<organism evidence="3 4">
    <name type="scientific">Thermodesulfatator indicus (strain DSM 15286 / JCM 11887 / CIR29812)</name>
    <dbReference type="NCBI Taxonomy" id="667014"/>
    <lineage>
        <taxon>Bacteria</taxon>
        <taxon>Pseudomonadati</taxon>
        <taxon>Thermodesulfobacteriota</taxon>
        <taxon>Thermodesulfobacteria</taxon>
        <taxon>Thermodesulfobacteriales</taxon>
        <taxon>Thermodesulfatatoraceae</taxon>
        <taxon>Thermodesulfatator</taxon>
    </lineage>
</organism>
<dbReference type="RefSeq" id="WP_013907788.1">
    <property type="nucleotide sequence ID" value="NC_015681.1"/>
</dbReference>
<dbReference type="PaxDb" id="667014-Thein_1178"/>
<dbReference type="PANTHER" id="PTHR33371:SF4">
    <property type="entry name" value="INTERMEMBRANE PHOSPHOLIPID TRANSPORT SYSTEM BINDING PROTEIN MLAD"/>
    <property type="match status" value="1"/>
</dbReference>
<evidence type="ECO:0000313" key="3">
    <source>
        <dbReference type="EMBL" id="AEH45046.1"/>
    </source>
</evidence>
<proteinExistence type="predicted"/>
<dbReference type="PANTHER" id="PTHR33371">
    <property type="entry name" value="INTERMEMBRANE PHOSPHOLIPID TRANSPORT SYSTEM BINDING PROTEIN MLAD-RELATED"/>
    <property type="match status" value="1"/>
</dbReference>
<dbReference type="EMBL" id="CP002683">
    <property type="protein sequence ID" value="AEH45046.1"/>
    <property type="molecule type" value="Genomic_DNA"/>
</dbReference>
<keyword evidence="1" id="KW-0175">Coiled coil</keyword>
<evidence type="ECO:0000313" key="4">
    <source>
        <dbReference type="Proteomes" id="UP000006793"/>
    </source>
</evidence>
<dbReference type="KEGG" id="tid:Thein_1178"/>
<feature type="domain" description="Mce/MlaD" evidence="2">
    <location>
        <begin position="38"/>
        <end position="114"/>
    </location>
</feature>
<accession>F8A8S9</accession>
<keyword evidence="4" id="KW-1185">Reference proteome</keyword>
<dbReference type="AlphaFoldDB" id="F8A8S9"/>
<evidence type="ECO:0000256" key="1">
    <source>
        <dbReference type="SAM" id="Coils"/>
    </source>
</evidence>
<dbReference type="eggNOG" id="COG1463">
    <property type="taxonomic scope" value="Bacteria"/>
</dbReference>
<dbReference type="Pfam" id="PF02470">
    <property type="entry name" value="MlaD"/>
    <property type="match status" value="1"/>
</dbReference>
<dbReference type="Proteomes" id="UP000006793">
    <property type="component" value="Chromosome"/>
</dbReference>
<dbReference type="InterPro" id="IPR052336">
    <property type="entry name" value="MlaD_Phospholipid_Transporter"/>
</dbReference>